<protein>
    <submittedName>
        <fullName evidence="1">Uncharacterized protein</fullName>
    </submittedName>
</protein>
<accession>A0AAU9TDH2</accession>
<gene>
    <name evidence="1" type="ORF">EEDITHA_LOCUS1230</name>
</gene>
<reference evidence="1" key="1">
    <citation type="submission" date="2022-03" db="EMBL/GenBank/DDBJ databases">
        <authorList>
            <person name="Tunstrom K."/>
        </authorList>
    </citation>
    <scope>NUCLEOTIDE SEQUENCE</scope>
</reference>
<sequence>MSLQRTPPNKFLSDSDLTRSDEQFEHNINTRKRKVPHDDDTSELLGVFEKKFDQQMILWNTNINECISNCVATALILLSLLNYPKYLRYYVISIIT</sequence>
<evidence type="ECO:0000313" key="2">
    <source>
        <dbReference type="Proteomes" id="UP001153954"/>
    </source>
</evidence>
<keyword evidence="2" id="KW-1185">Reference proteome</keyword>
<dbReference type="Proteomes" id="UP001153954">
    <property type="component" value="Unassembled WGS sequence"/>
</dbReference>
<comment type="caution">
    <text evidence="1">The sequence shown here is derived from an EMBL/GenBank/DDBJ whole genome shotgun (WGS) entry which is preliminary data.</text>
</comment>
<evidence type="ECO:0000313" key="1">
    <source>
        <dbReference type="EMBL" id="CAH2084683.1"/>
    </source>
</evidence>
<organism evidence="1 2">
    <name type="scientific">Euphydryas editha</name>
    <name type="common">Edith's checkerspot</name>
    <dbReference type="NCBI Taxonomy" id="104508"/>
    <lineage>
        <taxon>Eukaryota</taxon>
        <taxon>Metazoa</taxon>
        <taxon>Ecdysozoa</taxon>
        <taxon>Arthropoda</taxon>
        <taxon>Hexapoda</taxon>
        <taxon>Insecta</taxon>
        <taxon>Pterygota</taxon>
        <taxon>Neoptera</taxon>
        <taxon>Endopterygota</taxon>
        <taxon>Lepidoptera</taxon>
        <taxon>Glossata</taxon>
        <taxon>Ditrysia</taxon>
        <taxon>Papilionoidea</taxon>
        <taxon>Nymphalidae</taxon>
        <taxon>Nymphalinae</taxon>
        <taxon>Euphydryas</taxon>
    </lineage>
</organism>
<proteinExistence type="predicted"/>
<dbReference type="AlphaFoldDB" id="A0AAU9TDH2"/>
<name>A0AAU9TDH2_EUPED</name>
<dbReference type="EMBL" id="CAKOGL010000003">
    <property type="protein sequence ID" value="CAH2084683.1"/>
    <property type="molecule type" value="Genomic_DNA"/>
</dbReference>